<dbReference type="SUPFAM" id="SSF53182">
    <property type="entry name" value="Pyrrolidone carboxyl peptidase (pyroglutamate aminopeptidase)"/>
    <property type="match status" value="1"/>
</dbReference>
<dbReference type="InterPro" id="IPR016125">
    <property type="entry name" value="Peptidase_C15-like"/>
</dbReference>
<dbReference type="EMBL" id="CAEZTX010000003">
    <property type="protein sequence ID" value="CAB4576510.1"/>
    <property type="molecule type" value="Genomic_DNA"/>
</dbReference>
<dbReference type="GO" id="GO:0005829">
    <property type="term" value="C:cytosol"/>
    <property type="evidence" value="ECO:0007669"/>
    <property type="project" value="InterPro"/>
</dbReference>
<organism evidence="6">
    <name type="scientific">freshwater metagenome</name>
    <dbReference type="NCBI Taxonomy" id="449393"/>
    <lineage>
        <taxon>unclassified sequences</taxon>
        <taxon>metagenomes</taxon>
        <taxon>ecological metagenomes</taxon>
    </lineage>
</organism>
<dbReference type="PIRSF" id="PIRSF015592">
    <property type="entry name" value="Prld-crbxl_pptds"/>
    <property type="match status" value="1"/>
</dbReference>
<dbReference type="AlphaFoldDB" id="A0A6J6EJ27"/>
<evidence type="ECO:0000313" key="7">
    <source>
        <dbReference type="EMBL" id="CAB4634111.1"/>
    </source>
</evidence>
<dbReference type="PROSITE" id="PS01334">
    <property type="entry name" value="PYRASE_CYS"/>
    <property type="match status" value="1"/>
</dbReference>
<evidence type="ECO:0000256" key="3">
    <source>
        <dbReference type="ARBA" id="ARBA00022670"/>
    </source>
</evidence>
<dbReference type="GO" id="GO:0016920">
    <property type="term" value="F:pyroglutamyl-peptidase activity"/>
    <property type="evidence" value="ECO:0007669"/>
    <property type="project" value="InterPro"/>
</dbReference>
<evidence type="ECO:0000313" key="6">
    <source>
        <dbReference type="EMBL" id="CAB4576510.1"/>
    </source>
</evidence>
<dbReference type="InterPro" id="IPR033694">
    <property type="entry name" value="PGPEP1_Cys_AS"/>
</dbReference>
<comment type="similarity">
    <text evidence="1">Belongs to the peptidase C15 family.</text>
</comment>
<keyword evidence="5" id="KW-0788">Thiol protease</keyword>
<evidence type="ECO:0000256" key="2">
    <source>
        <dbReference type="ARBA" id="ARBA00022490"/>
    </source>
</evidence>
<dbReference type="EMBL" id="CAEZVX010000002">
    <property type="protein sequence ID" value="CAB4634111.1"/>
    <property type="molecule type" value="Genomic_DNA"/>
</dbReference>
<dbReference type="GO" id="GO:0006508">
    <property type="term" value="P:proteolysis"/>
    <property type="evidence" value="ECO:0007669"/>
    <property type="project" value="UniProtKB-KW"/>
</dbReference>
<evidence type="ECO:0000256" key="4">
    <source>
        <dbReference type="ARBA" id="ARBA00022801"/>
    </source>
</evidence>
<gene>
    <name evidence="6" type="ORF">UFOPK1755_00159</name>
    <name evidence="7" type="ORF">UFOPK2155_00062</name>
</gene>
<keyword evidence="2" id="KW-0963">Cytoplasm</keyword>
<dbReference type="PRINTS" id="PR00706">
    <property type="entry name" value="PYROGLUPTASE"/>
</dbReference>
<dbReference type="Gene3D" id="3.40.630.20">
    <property type="entry name" value="Peptidase C15, pyroglutamyl peptidase I-like"/>
    <property type="match status" value="1"/>
</dbReference>
<dbReference type="CDD" id="cd00501">
    <property type="entry name" value="Peptidase_C15"/>
    <property type="match status" value="1"/>
</dbReference>
<accession>A0A6J6EJ27</accession>
<reference evidence="6" key="1">
    <citation type="submission" date="2020-05" db="EMBL/GenBank/DDBJ databases">
        <authorList>
            <person name="Chiriac C."/>
            <person name="Salcher M."/>
            <person name="Ghai R."/>
            <person name="Kavagutti S V."/>
        </authorList>
    </citation>
    <scope>NUCLEOTIDE SEQUENCE</scope>
</reference>
<sequence length="203" mass="21151">MASKKVLLTGFEPFGGASFNPSGAVVKEIADYGIDGVEIVTAVLPVEFKRSAAMLIELISINKPDVVISLGQAEGRDFIGPEQVAINLADARIADNAGVKLENQPINTGAADGYFSTLPIRAIVDAISGLGISAKISYSAGAFICNEIFFTAQSFLQGSTVISGFIHLPLAPNQSAEFPGLPTMPLTDQVAAIRVAIQVSVDA</sequence>
<keyword evidence="3" id="KW-0645">Protease</keyword>
<dbReference type="Pfam" id="PF01470">
    <property type="entry name" value="Peptidase_C15"/>
    <property type="match status" value="1"/>
</dbReference>
<keyword evidence="4" id="KW-0378">Hydrolase</keyword>
<proteinExistence type="inferred from homology"/>
<dbReference type="InterPro" id="IPR036440">
    <property type="entry name" value="Peptidase_C15-like_sf"/>
</dbReference>
<dbReference type="PANTHER" id="PTHR23402:SF1">
    <property type="entry name" value="PYROGLUTAMYL-PEPTIDASE I"/>
    <property type="match status" value="1"/>
</dbReference>
<dbReference type="NCBIfam" id="NF009676">
    <property type="entry name" value="PRK13197.1"/>
    <property type="match status" value="1"/>
</dbReference>
<evidence type="ECO:0000256" key="5">
    <source>
        <dbReference type="ARBA" id="ARBA00022807"/>
    </source>
</evidence>
<dbReference type="InterPro" id="IPR000816">
    <property type="entry name" value="Peptidase_C15"/>
</dbReference>
<evidence type="ECO:0000256" key="1">
    <source>
        <dbReference type="ARBA" id="ARBA00006641"/>
    </source>
</evidence>
<dbReference type="PANTHER" id="PTHR23402">
    <property type="entry name" value="PROTEASE FAMILY C15 PYROGLUTAMYL-PEPTIDASE I-RELATED"/>
    <property type="match status" value="1"/>
</dbReference>
<name>A0A6J6EJ27_9ZZZZ</name>
<protein>
    <submittedName>
        <fullName evidence="6">Unannotated protein</fullName>
    </submittedName>
</protein>